<proteinExistence type="predicted"/>
<evidence type="ECO:0000313" key="1">
    <source>
        <dbReference type="EMBL" id="AHH04081.1"/>
    </source>
</evidence>
<name>W5SG18_9SPIR</name>
<reference evidence="1" key="1">
    <citation type="submission" date="2013-02" db="EMBL/GenBank/DDBJ databases">
        <title>Comparative genomics of Borrelia species.</title>
        <authorList>
            <person name="Schwan T.G."/>
            <person name="Raffel S.J."/>
            <person name="Porcella S.F."/>
        </authorList>
    </citation>
    <scope>NUCLEOTIDE SEQUENCE</scope>
    <source>
        <strain evidence="1">YOR</strain>
        <plasmid evidence="1">unnamed</plasmid>
    </source>
</reference>
<dbReference type="HOGENOM" id="CLU_020855_0_0_12"/>
<dbReference type="PROSITE" id="PS51257">
    <property type="entry name" value="PROKAR_LIPOPROTEIN"/>
    <property type="match status" value="1"/>
</dbReference>
<protein>
    <submittedName>
        <fullName evidence="1">Uncharacterized protein</fullName>
    </submittedName>
</protein>
<keyword evidence="1" id="KW-0614">Plasmid</keyword>
<dbReference type="NCBIfam" id="NF047534">
    <property type="entry name" value="lipo_BTA121_dup"/>
    <property type="match status" value="2"/>
</dbReference>
<dbReference type="RefSeq" id="WP_025434253.1">
    <property type="nucleotide sequence ID" value="NZ_CP004154.1"/>
</dbReference>
<sequence length="327" mass="37838">MMKTRYSNNLLLVLILLLLLIIGCDLGFGRKDDPKLIVADIKLNKLLDKFRLHNEEREVVMYMRSVAMDPSVDFDQDYRTYNSNEFYNLLYGLGGFKIKMIIGVHFRTLERLKEAKAALAVVREGKMKGELSDRFRLRVRAYNLVLKNAFSDYHVKNVYDNLMDYNGESEGYFIEIRDDAKGVTEVGELYLELVAKERLVVNYMIKIVTNPKIGRGHGYKTYKNRIEFYELLSKLGIARVKELIRLHANNVTAKNEALHVINRVKDSQARQDLLNRLNVLEDGYPSRLKLVFSGPTPDLIYNQAVNSLDYIVSFVNIKNEADARRNP</sequence>
<gene>
    <name evidence="1" type="ORF">BHY_1130</name>
</gene>
<dbReference type="EMBL" id="CP004154">
    <property type="protein sequence ID" value="AHH04081.1"/>
    <property type="molecule type" value="Genomic_DNA"/>
</dbReference>
<accession>W5SG18</accession>
<geneLocation type="plasmid" evidence="1">
    <name>unnamed</name>
</geneLocation>
<organism evidence="1">
    <name type="scientific">Borrelia nietonii YOR</name>
    <dbReference type="NCBI Taxonomy" id="1293576"/>
    <lineage>
        <taxon>Bacteria</taxon>
        <taxon>Pseudomonadati</taxon>
        <taxon>Spirochaetota</taxon>
        <taxon>Spirochaetia</taxon>
        <taxon>Spirochaetales</taxon>
        <taxon>Borreliaceae</taxon>
        <taxon>Borrelia</taxon>
        <taxon>Borrelia nietonii</taxon>
    </lineage>
</organism>
<dbReference type="AlphaFoldDB" id="W5SG18"/>